<reference evidence="1 2" key="1">
    <citation type="submission" date="2024-01" db="EMBL/GenBank/DDBJ databases">
        <title>Comparative genomics of Cryptococcus and Kwoniella reveals pathogenesis evolution and contrasting modes of karyotype evolution via chromosome fusion or intercentromeric recombination.</title>
        <authorList>
            <person name="Coelho M.A."/>
            <person name="David-Palma M."/>
            <person name="Shea T."/>
            <person name="Bowers K."/>
            <person name="McGinley-Smith S."/>
            <person name="Mohammad A.W."/>
            <person name="Gnirke A."/>
            <person name="Yurkov A.M."/>
            <person name="Nowrousian M."/>
            <person name="Sun S."/>
            <person name="Cuomo C.A."/>
            <person name="Heitman J."/>
        </authorList>
    </citation>
    <scope>NUCLEOTIDE SEQUENCE [LARGE SCALE GENOMIC DNA]</scope>
    <source>
        <strain evidence="1 2">7685027</strain>
    </source>
</reference>
<dbReference type="Proteomes" id="UP001432216">
    <property type="component" value="Chromosome 4"/>
</dbReference>
<evidence type="ECO:0000313" key="2">
    <source>
        <dbReference type="Proteomes" id="UP001432216"/>
    </source>
</evidence>
<name>A0ABZ2AT57_9TREE</name>
<organism evidence="1 2">
    <name type="scientific">Cryptococcus decagattii</name>
    <dbReference type="NCBI Taxonomy" id="1859122"/>
    <lineage>
        <taxon>Eukaryota</taxon>
        <taxon>Fungi</taxon>
        <taxon>Dikarya</taxon>
        <taxon>Basidiomycota</taxon>
        <taxon>Agaricomycotina</taxon>
        <taxon>Tremellomycetes</taxon>
        <taxon>Tremellales</taxon>
        <taxon>Cryptococcaceae</taxon>
        <taxon>Cryptococcus</taxon>
        <taxon>Cryptococcus gattii species complex</taxon>
    </lineage>
</organism>
<protein>
    <submittedName>
        <fullName evidence="1">Uncharacterized protein</fullName>
    </submittedName>
</protein>
<dbReference type="GeneID" id="89989801"/>
<accession>A0ABZ2AT57</accession>
<keyword evidence="2" id="KW-1185">Reference proteome</keyword>
<gene>
    <name evidence="1" type="ORF">IAS62_003028</name>
</gene>
<proteinExistence type="predicted"/>
<dbReference type="EMBL" id="CP143809">
    <property type="protein sequence ID" value="WVO21716.1"/>
    <property type="molecule type" value="Genomic_DNA"/>
</dbReference>
<dbReference type="RefSeq" id="XP_064720955.1">
    <property type="nucleotide sequence ID" value="XM_064864883.1"/>
</dbReference>
<sequence>MRLSLSDPLETSTHHSTTLQVGKAELDKAEIAEMVDDGHHVSTVGMMTAPEGLCITKARTCFEANVRAVHGSNNGGSCNAPRTNEICETPLGCIRPVDDILRIFDNGGHGTVMPFIDSANYLRQASALAFVDSTKNYPETHLVISCVTFVLMVYRFCNGYDTGILMEV</sequence>
<evidence type="ECO:0000313" key="1">
    <source>
        <dbReference type="EMBL" id="WVO21716.1"/>
    </source>
</evidence>